<dbReference type="Proteomes" id="UP001144256">
    <property type="component" value="Unassembled WGS sequence"/>
</dbReference>
<reference evidence="3" key="1">
    <citation type="submission" date="2022-06" db="EMBL/GenBank/DDBJ databases">
        <title>Vallitalea longa sp. nov., an anaerobic bacterium isolated from marine sediment.</title>
        <authorList>
            <person name="Hirano S."/>
            <person name="Terahara T."/>
            <person name="Mori K."/>
            <person name="Hamada M."/>
            <person name="Matsumoto R."/>
            <person name="Kobayashi T."/>
        </authorList>
    </citation>
    <scope>NUCLEOTIDE SEQUENCE</scope>
    <source>
        <strain evidence="3">SH18-1</strain>
    </source>
</reference>
<dbReference type="AlphaFoldDB" id="A0A9W5YB17"/>
<dbReference type="EMBL" id="BRLB01000002">
    <property type="protein sequence ID" value="GKX29093.1"/>
    <property type="molecule type" value="Genomic_DNA"/>
</dbReference>
<feature type="compositionally biased region" description="Basic and acidic residues" evidence="1">
    <location>
        <begin position="225"/>
        <end position="235"/>
    </location>
</feature>
<gene>
    <name evidence="3" type="ORF">SH1V18_15730</name>
</gene>
<feature type="compositionally biased region" description="Basic and acidic residues" evidence="1">
    <location>
        <begin position="191"/>
        <end position="204"/>
    </location>
</feature>
<evidence type="ECO:0000313" key="4">
    <source>
        <dbReference type="Proteomes" id="UP001144256"/>
    </source>
</evidence>
<feature type="compositionally biased region" description="Basic and acidic residues" evidence="1">
    <location>
        <begin position="251"/>
        <end position="263"/>
    </location>
</feature>
<dbReference type="RefSeq" id="WP_281814260.1">
    <property type="nucleotide sequence ID" value="NZ_BRLB01000002.1"/>
</dbReference>
<protein>
    <submittedName>
        <fullName evidence="3">Uncharacterized protein</fullName>
    </submittedName>
</protein>
<organism evidence="3 4">
    <name type="scientific">Vallitalea longa</name>
    <dbReference type="NCBI Taxonomy" id="2936439"/>
    <lineage>
        <taxon>Bacteria</taxon>
        <taxon>Bacillati</taxon>
        <taxon>Bacillota</taxon>
        <taxon>Clostridia</taxon>
        <taxon>Lachnospirales</taxon>
        <taxon>Vallitaleaceae</taxon>
        <taxon>Vallitalea</taxon>
    </lineage>
</organism>
<keyword evidence="4" id="KW-1185">Reference proteome</keyword>
<feature type="compositionally biased region" description="Basic and acidic residues" evidence="1">
    <location>
        <begin position="285"/>
        <end position="296"/>
    </location>
</feature>
<feature type="region of interest" description="Disordered" evidence="1">
    <location>
        <begin position="156"/>
        <end position="328"/>
    </location>
</feature>
<accession>A0A9W5YB17</accession>
<evidence type="ECO:0000313" key="3">
    <source>
        <dbReference type="EMBL" id="GKX29093.1"/>
    </source>
</evidence>
<sequence>MKKISFVSGILILIMLVLFMTGVLDFNNSIKKAITDGNRLFAASNYGKASKVYEKALTEESDDEILNYNLGQTSYALEDYEKAIDYFAKSSTKIDRYLNSGNSSYKLADGIDDMKQKMDYLNQALETYKNGIIIFPENVEIKYNYEFVKSKIDELNKNNENKQDNNEDKQDNNQDQQDKKDDQGNSQENSQENKDSKDKQDQQDKQNSGENEDQQNQENQQSEDQNGKQDKDKQDSSSSNDKNTDNEQNGEENKDSQKDQQQDKEDDTNQDEQDNKSASGMNQKDPSDTNQTDKDIMQVLQMLEQQEESSLKNNQQVKGYGKEDEYDW</sequence>
<dbReference type="InterPro" id="IPR011990">
    <property type="entry name" value="TPR-like_helical_dom_sf"/>
</dbReference>
<evidence type="ECO:0000256" key="2">
    <source>
        <dbReference type="SAM" id="Phobius"/>
    </source>
</evidence>
<feature type="transmembrane region" description="Helical" evidence="2">
    <location>
        <begin position="6"/>
        <end position="24"/>
    </location>
</feature>
<feature type="compositionally biased region" description="Basic and acidic residues" evidence="1">
    <location>
        <begin position="156"/>
        <end position="183"/>
    </location>
</feature>
<keyword evidence="2" id="KW-1133">Transmembrane helix</keyword>
<name>A0A9W5YB17_9FIRM</name>
<keyword evidence="2" id="KW-0812">Transmembrane</keyword>
<evidence type="ECO:0000256" key="1">
    <source>
        <dbReference type="SAM" id="MobiDB-lite"/>
    </source>
</evidence>
<keyword evidence="2" id="KW-0472">Membrane</keyword>
<comment type="caution">
    <text evidence="3">The sequence shown here is derived from an EMBL/GenBank/DDBJ whole genome shotgun (WGS) entry which is preliminary data.</text>
</comment>
<proteinExistence type="predicted"/>
<dbReference type="Gene3D" id="1.25.40.10">
    <property type="entry name" value="Tetratricopeptide repeat domain"/>
    <property type="match status" value="1"/>
</dbReference>
<dbReference type="SUPFAM" id="SSF48452">
    <property type="entry name" value="TPR-like"/>
    <property type="match status" value="1"/>
</dbReference>